<dbReference type="InterPro" id="IPR001534">
    <property type="entry name" value="Transthyretin-like"/>
</dbReference>
<protein>
    <submittedName>
        <fullName evidence="6">Transthyretin-like family protein</fullName>
    </submittedName>
</protein>
<proteinExistence type="inferred from homology"/>
<dbReference type="WBParaSite" id="SPAL_0001707900.1">
    <property type="protein sequence ID" value="SPAL_0001707900.1"/>
    <property type="gene ID" value="SPAL_0001707900"/>
</dbReference>
<dbReference type="Gene3D" id="2.60.40.3330">
    <property type="match status" value="1"/>
</dbReference>
<dbReference type="Pfam" id="PF01060">
    <property type="entry name" value="TTR-52"/>
    <property type="match status" value="1"/>
</dbReference>
<evidence type="ECO:0000313" key="6">
    <source>
        <dbReference type="WBParaSite" id="SPAL_0001707900.1"/>
    </source>
</evidence>
<evidence type="ECO:0000256" key="2">
    <source>
        <dbReference type="ARBA" id="ARBA00010112"/>
    </source>
</evidence>
<dbReference type="GO" id="GO:0009986">
    <property type="term" value="C:cell surface"/>
    <property type="evidence" value="ECO:0007669"/>
    <property type="project" value="InterPro"/>
</dbReference>
<keyword evidence="3" id="KW-0964">Secreted</keyword>
<evidence type="ECO:0000256" key="4">
    <source>
        <dbReference type="ARBA" id="ARBA00022729"/>
    </source>
</evidence>
<name>A0A0N5CGV4_STREA</name>
<sequence length="124" mass="14485">MYVTGVTGILTCKINSRASAHVVIATKPTRFCKKHVVSENNVHYGFSFFVAGSIKTITKPHFYIKIYHNCTSYRNKFPQTLVEVIPKNYIFKVRRSVQFWNIGKIELSSPYQQNMPIYRKRYSI</sequence>
<evidence type="ECO:0000256" key="3">
    <source>
        <dbReference type="ARBA" id="ARBA00022525"/>
    </source>
</evidence>
<evidence type="ECO:0000256" key="1">
    <source>
        <dbReference type="ARBA" id="ARBA00004613"/>
    </source>
</evidence>
<keyword evidence="4" id="KW-0732">Signal</keyword>
<comment type="similarity">
    <text evidence="2">Belongs to the nematode transthyretin-like family.</text>
</comment>
<evidence type="ECO:0000313" key="5">
    <source>
        <dbReference type="Proteomes" id="UP000046392"/>
    </source>
</evidence>
<organism evidence="5 6">
    <name type="scientific">Strongyloides papillosus</name>
    <name type="common">Intestinal threadworm</name>
    <dbReference type="NCBI Taxonomy" id="174720"/>
    <lineage>
        <taxon>Eukaryota</taxon>
        <taxon>Metazoa</taxon>
        <taxon>Ecdysozoa</taxon>
        <taxon>Nematoda</taxon>
        <taxon>Chromadorea</taxon>
        <taxon>Rhabditida</taxon>
        <taxon>Tylenchina</taxon>
        <taxon>Panagrolaimomorpha</taxon>
        <taxon>Strongyloidoidea</taxon>
        <taxon>Strongyloididae</taxon>
        <taxon>Strongyloides</taxon>
    </lineage>
</organism>
<dbReference type="InterPro" id="IPR038479">
    <property type="entry name" value="Transthyretin-like_sf"/>
</dbReference>
<reference evidence="6" key="1">
    <citation type="submission" date="2017-02" db="UniProtKB">
        <authorList>
            <consortium name="WormBaseParasite"/>
        </authorList>
    </citation>
    <scope>IDENTIFICATION</scope>
</reference>
<dbReference type="AlphaFoldDB" id="A0A0N5CGV4"/>
<keyword evidence="5" id="KW-1185">Reference proteome</keyword>
<comment type="subcellular location">
    <subcellularLocation>
        <location evidence="1">Secreted</location>
    </subcellularLocation>
</comment>
<dbReference type="GO" id="GO:0005576">
    <property type="term" value="C:extracellular region"/>
    <property type="evidence" value="ECO:0007669"/>
    <property type="project" value="UniProtKB-SubCell"/>
</dbReference>
<dbReference type="Proteomes" id="UP000046392">
    <property type="component" value="Unplaced"/>
</dbReference>
<accession>A0A0N5CGV4</accession>